<gene>
    <name evidence="1" type="ORF">FA13DRAFT_1799509</name>
</gene>
<name>A0A4Y7SJ03_COPMI</name>
<evidence type="ECO:0000313" key="1">
    <source>
        <dbReference type="EMBL" id="TEB21752.1"/>
    </source>
</evidence>
<comment type="caution">
    <text evidence="1">The sequence shown here is derived from an EMBL/GenBank/DDBJ whole genome shotgun (WGS) entry which is preliminary data.</text>
</comment>
<dbReference type="OrthoDB" id="3354475at2759"/>
<dbReference type="Proteomes" id="UP000298030">
    <property type="component" value="Unassembled WGS sequence"/>
</dbReference>
<evidence type="ECO:0008006" key="3">
    <source>
        <dbReference type="Google" id="ProtNLM"/>
    </source>
</evidence>
<evidence type="ECO:0000313" key="2">
    <source>
        <dbReference type="Proteomes" id="UP000298030"/>
    </source>
</evidence>
<protein>
    <recommendedName>
        <fullName evidence="3">F-box domain-containing protein</fullName>
    </recommendedName>
</protein>
<accession>A0A4Y7SJ03</accession>
<proteinExistence type="predicted"/>
<keyword evidence="2" id="KW-1185">Reference proteome</keyword>
<dbReference type="InterPro" id="IPR032675">
    <property type="entry name" value="LRR_dom_sf"/>
</dbReference>
<dbReference type="AlphaFoldDB" id="A0A4Y7SJ03"/>
<reference evidence="1 2" key="1">
    <citation type="journal article" date="2019" name="Nat. Ecol. Evol.">
        <title>Megaphylogeny resolves global patterns of mushroom evolution.</title>
        <authorList>
            <person name="Varga T."/>
            <person name="Krizsan K."/>
            <person name="Foldi C."/>
            <person name="Dima B."/>
            <person name="Sanchez-Garcia M."/>
            <person name="Sanchez-Ramirez S."/>
            <person name="Szollosi G.J."/>
            <person name="Szarkandi J.G."/>
            <person name="Papp V."/>
            <person name="Albert L."/>
            <person name="Andreopoulos W."/>
            <person name="Angelini C."/>
            <person name="Antonin V."/>
            <person name="Barry K.W."/>
            <person name="Bougher N.L."/>
            <person name="Buchanan P."/>
            <person name="Buyck B."/>
            <person name="Bense V."/>
            <person name="Catcheside P."/>
            <person name="Chovatia M."/>
            <person name="Cooper J."/>
            <person name="Damon W."/>
            <person name="Desjardin D."/>
            <person name="Finy P."/>
            <person name="Geml J."/>
            <person name="Haridas S."/>
            <person name="Hughes K."/>
            <person name="Justo A."/>
            <person name="Karasinski D."/>
            <person name="Kautmanova I."/>
            <person name="Kiss B."/>
            <person name="Kocsube S."/>
            <person name="Kotiranta H."/>
            <person name="LaButti K.M."/>
            <person name="Lechner B.E."/>
            <person name="Liimatainen K."/>
            <person name="Lipzen A."/>
            <person name="Lukacs Z."/>
            <person name="Mihaltcheva S."/>
            <person name="Morgado L.N."/>
            <person name="Niskanen T."/>
            <person name="Noordeloos M.E."/>
            <person name="Ohm R.A."/>
            <person name="Ortiz-Santana B."/>
            <person name="Ovrebo C."/>
            <person name="Racz N."/>
            <person name="Riley R."/>
            <person name="Savchenko A."/>
            <person name="Shiryaev A."/>
            <person name="Soop K."/>
            <person name="Spirin V."/>
            <person name="Szebenyi C."/>
            <person name="Tomsovsky M."/>
            <person name="Tulloss R.E."/>
            <person name="Uehling J."/>
            <person name="Grigoriev I.V."/>
            <person name="Vagvolgyi C."/>
            <person name="Papp T."/>
            <person name="Martin F.M."/>
            <person name="Miettinen O."/>
            <person name="Hibbett D.S."/>
            <person name="Nagy L.G."/>
        </authorList>
    </citation>
    <scope>NUCLEOTIDE SEQUENCE [LARGE SCALE GENOMIC DNA]</scope>
    <source>
        <strain evidence="1 2">FP101781</strain>
    </source>
</reference>
<organism evidence="1 2">
    <name type="scientific">Coprinellus micaceus</name>
    <name type="common">Glistening ink-cap mushroom</name>
    <name type="synonym">Coprinus micaceus</name>
    <dbReference type="NCBI Taxonomy" id="71717"/>
    <lineage>
        <taxon>Eukaryota</taxon>
        <taxon>Fungi</taxon>
        <taxon>Dikarya</taxon>
        <taxon>Basidiomycota</taxon>
        <taxon>Agaricomycotina</taxon>
        <taxon>Agaricomycetes</taxon>
        <taxon>Agaricomycetidae</taxon>
        <taxon>Agaricales</taxon>
        <taxon>Agaricineae</taxon>
        <taxon>Psathyrellaceae</taxon>
        <taxon>Coprinellus</taxon>
    </lineage>
</organism>
<sequence length="464" mass="53128">MYRCLSISEILRSVCDKMDKASSLSIALTCRAFLEPGLDKVWLDILVPTFEPLICCLPDDIWQSKDDGLLALRVPLTLEHLERYLTFYAPRIRSVSTSSKRQGKAISLETIESLKLDKLQNYASLFLGDFVKCLTLQEPGDDPLYFNAVLFNTRQLRLRELKLWPNTGGVSTTFTFGFIPALPWDSLEKIYLDSISTEIIYHLAKIPRLRVFEICDMDATLEHLPDLDLAEVEDNAPNKLERVKASCWVPNSWPNPQMAINAIEEHCNPLTLLSVEVFDNKSMPRCLQHHFFDHYPDSSPRDVDFSGLQRFTKLQTVTVHWSGNLRLSPSKLSEILEWWPCLQHLDLCTGHPCRGQMPALDHTHLLELLRRCPSLRFLGLRFDTTQLRPGDDTQGATETFRLETLRVGESPICSPFQVATFIRKYFPTLKKLDMYYVPEADVQPSAECALLNKRWAAVVQALRL</sequence>
<dbReference type="Gene3D" id="3.80.10.10">
    <property type="entry name" value="Ribonuclease Inhibitor"/>
    <property type="match status" value="1"/>
</dbReference>
<dbReference type="SUPFAM" id="SSF52047">
    <property type="entry name" value="RNI-like"/>
    <property type="match status" value="1"/>
</dbReference>
<dbReference type="EMBL" id="QPFP01000103">
    <property type="protein sequence ID" value="TEB21752.1"/>
    <property type="molecule type" value="Genomic_DNA"/>
</dbReference>